<evidence type="ECO:0000313" key="2">
    <source>
        <dbReference type="Proteomes" id="UP000266743"/>
    </source>
</evidence>
<accession>A0A3L6L1R6</accession>
<sequence>MNRHNHGETKENQQYYHNDQSLDAVGLPGAPAYAHSGAAHGQANLWLKGQTSTPLQRICDPVPNLLISQSSQGGQRALWLLHRPESVLGLVVSPQWQGESGDHELCDASVVSKRKIVRVMKHLHSLPFRVAGSSPLRPPMVVHKNHLVGWRIDGKAAPLYAHTLDQLAKLKPTQFKTIEPKNAFICRTYYEWDNWKEVSMEPGWTWHHVDEEIVNNILDGTLTFDGLRATATDTP</sequence>
<organism evidence="1 2">
    <name type="scientific">Trypanosoma brucei equiperdum</name>
    <dbReference type="NCBI Taxonomy" id="630700"/>
    <lineage>
        <taxon>Eukaryota</taxon>
        <taxon>Discoba</taxon>
        <taxon>Euglenozoa</taxon>
        <taxon>Kinetoplastea</taxon>
        <taxon>Metakinetoplastina</taxon>
        <taxon>Trypanosomatida</taxon>
        <taxon>Trypanosomatidae</taxon>
        <taxon>Trypanosoma</taxon>
    </lineage>
</organism>
<reference evidence="1 2" key="1">
    <citation type="submission" date="2018-09" db="EMBL/GenBank/DDBJ databases">
        <title>whole genome sequence of T. equiperdum IVM-t1 strain.</title>
        <authorList>
            <person name="Suganuma K."/>
        </authorList>
    </citation>
    <scope>NUCLEOTIDE SEQUENCE [LARGE SCALE GENOMIC DNA]</scope>
    <source>
        <strain evidence="1 2">IVM-t1</strain>
    </source>
</reference>
<proteinExistence type="predicted"/>
<dbReference type="EMBL" id="QSBY01000011">
    <property type="protein sequence ID" value="RHW68450.1"/>
    <property type="molecule type" value="Genomic_DNA"/>
</dbReference>
<evidence type="ECO:0000313" key="1">
    <source>
        <dbReference type="EMBL" id="RHW68450.1"/>
    </source>
</evidence>
<name>A0A3L6L1R6_9TRYP</name>
<comment type="caution">
    <text evidence="1">The sequence shown here is derived from an EMBL/GenBank/DDBJ whole genome shotgun (WGS) entry which is preliminary data.</text>
</comment>
<gene>
    <name evidence="1" type="ORF">DPX39_110065200</name>
</gene>
<dbReference type="Proteomes" id="UP000266743">
    <property type="component" value="Chromosome 11"/>
</dbReference>
<protein>
    <submittedName>
        <fullName evidence="1">Uncharacterized protein</fullName>
    </submittedName>
</protein>
<dbReference type="AlphaFoldDB" id="A0A3L6L1R6"/>